<proteinExistence type="predicted"/>
<dbReference type="EMBL" id="CP038486">
    <property type="protein sequence ID" value="QFZ27727.1"/>
    <property type="molecule type" value="Genomic_DNA"/>
</dbReference>
<reference evidence="2" key="1">
    <citation type="journal article" date="2019" name="MBio">
        <title>Comparative genomics for the elucidation of multidrug resistance (MDR) in Candida lusitaniae.</title>
        <authorList>
            <person name="Kannan A."/>
            <person name="Asner S.A."/>
            <person name="Trachsel E."/>
            <person name="Kelly S."/>
            <person name="Parker J."/>
            <person name="Sanglard D."/>
        </authorList>
    </citation>
    <scope>NUCLEOTIDE SEQUENCE [LARGE SCALE GENOMIC DNA]</scope>
    <source>
        <strain evidence="2">P1</strain>
    </source>
</reference>
<protein>
    <submittedName>
        <fullName evidence="1">DNA repair protein</fullName>
    </submittedName>
</protein>
<evidence type="ECO:0000313" key="2">
    <source>
        <dbReference type="Proteomes" id="UP000326582"/>
    </source>
</evidence>
<sequence>MYIHDQTRKLRAHLTMMNRDESPRNHHEEEDPSKTYSDASTTVLFPDLSLFDESGDEVETTEPLQLSQWAMAKIGTFQSRLETTIRAREQRWQKKTFLTNISTAEILRLANEAFGFNGWSSQILSCAPESETFDQENSLYSMKQRAKVRVTLQDGVYIEAEGVGEVLNMSQKHICLSNCKKMAITNGLRNAILGFKEMLIYQECSLKSESV</sequence>
<evidence type="ECO:0000313" key="1">
    <source>
        <dbReference type="EMBL" id="QFZ27727.1"/>
    </source>
</evidence>
<organism evidence="1 2">
    <name type="scientific">Clavispora lusitaniae</name>
    <name type="common">Candida lusitaniae</name>
    <dbReference type="NCBI Taxonomy" id="36911"/>
    <lineage>
        <taxon>Eukaryota</taxon>
        <taxon>Fungi</taxon>
        <taxon>Dikarya</taxon>
        <taxon>Ascomycota</taxon>
        <taxon>Saccharomycotina</taxon>
        <taxon>Pichiomycetes</taxon>
        <taxon>Metschnikowiaceae</taxon>
        <taxon>Clavispora</taxon>
    </lineage>
</organism>
<dbReference type="Proteomes" id="UP000326582">
    <property type="component" value="Chromosome 3"/>
</dbReference>
<name>A0ACD0WKZ0_CLALS</name>
<gene>
    <name evidence="1" type="ORF">EJF14_30712</name>
</gene>
<keyword evidence="2" id="KW-1185">Reference proteome</keyword>
<accession>A0ACD0WKZ0</accession>